<dbReference type="EMBL" id="CP089982">
    <property type="protein sequence ID" value="WXA99030.1"/>
    <property type="molecule type" value="Genomic_DNA"/>
</dbReference>
<evidence type="ECO:0000313" key="2">
    <source>
        <dbReference type="Proteomes" id="UP001379533"/>
    </source>
</evidence>
<name>A0ABZ2KK37_9BACT</name>
<proteinExistence type="predicted"/>
<gene>
    <name evidence="1" type="ORF">LZC95_19685</name>
</gene>
<accession>A0ABZ2KK37</accession>
<organism evidence="1 2">
    <name type="scientific">Pendulispora brunnea</name>
    <dbReference type="NCBI Taxonomy" id="2905690"/>
    <lineage>
        <taxon>Bacteria</taxon>
        <taxon>Pseudomonadati</taxon>
        <taxon>Myxococcota</taxon>
        <taxon>Myxococcia</taxon>
        <taxon>Myxococcales</taxon>
        <taxon>Sorangiineae</taxon>
        <taxon>Pendulisporaceae</taxon>
        <taxon>Pendulispora</taxon>
    </lineage>
</organism>
<dbReference type="RefSeq" id="WP_394849660.1">
    <property type="nucleotide sequence ID" value="NZ_CP089982.1"/>
</dbReference>
<protein>
    <submittedName>
        <fullName evidence="1">Uncharacterized protein</fullName>
    </submittedName>
</protein>
<reference evidence="1 2" key="1">
    <citation type="submission" date="2021-12" db="EMBL/GenBank/DDBJ databases">
        <title>Discovery of the Pendulisporaceae a myxobacterial family with distinct sporulation behavior and unique specialized metabolism.</title>
        <authorList>
            <person name="Garcia R."/>
            <person name="Popoff A."/>
            <person name="Bader C.D."/>
            <person name="Loehr J."/>
            <person name="Walesch S."/>
            <person name="Walt C."/>
            <person name="Boldt J."/>
            <person name="Bunk B."/>
            <person name="Haeckl F.J.F.P.J."/>
            <person name="Gunesch A.P."/>
            <person name="Birkelbach J."/>
            <person name="Nuebel U."/>
            <person name="Pietschmann T."/>
            <person name="Bach T."/>
            <person name="Mueller R."/>
        </authorList>
    </citation>
    <scope>NUCLEOTIDE SEQUENCE [LARGE SCALE GENOMIC DNA]</scope>
    <source>
        <strain evidence="1 2">MSr12523</strain>
    </source>
</reference>
<sequence length="208" mass="22715">MDKAIISTNPAHAAQTFIVFERFAKWQGFWGPLFRIGACEHQDDIRSIAAVARTLAAQAELAVPDGKDWVVDVDVPHADVARVTIHLGNTDDYEEACAIFDALLGASPKDVPKAPSKALCANLGHSESGVLEPELLLSAHEMGRREVLAAAHLVALEVERATPRQEGWRVFTRELCEGRAVVYLELRRRGDGAEAARAMSVLRAVARQ</sequence>
<dbReference type="Proteomes" id="UP001379533">
    <property type="component" value="Chromosome"/>
</dbReference>
<keyword evidence="2" id="KW-1185">Reference proteome</keyword>
<evidence type="ECO:0000313" key="1">
    <source>
        <dbReference type="EMBL" id="WXA99030.1"/>
    </source>
</evidence>